<reference evidence="4" key="1">
    <citation type="submission" date="2024-02" db="UniProtKB">
        <authorList>
            <consortium name="WormBaseParasite"/>
        </authorList>
    </citation>
    <scope>IDENTIFICATION</scope>
</reference>
<name>A0AAF3F0V5_9BILA</name>
<feature type="chain" id="PRO_5042013254" evidence="2">
    <location>
        <begin position="17"/>
        <end position="314"/>
    </location>
</feature>
<keyword evidence="2" id="KW-0732">Signal</keyword>
<feature type="signal peptide" evidence="2">
    <location>
        <begin position="1"/>
        <end position="16"/>
    </location>
</feature>
<sequence length="314" mass="35296">MKHFLFLLILVPVIAGTFFNEKRVKELKNVQIVKFFTGFFRIGPELNVTKEHFSKAITYFPKNREYLPFRVMKQVAIAQNYATQEFVNEFEDIFFGDENKEIGQMFEDAFLFALENAEEVEKLVHGLNGYWKRFLTIFDVNMKENAMEIVDAFSASNTIGSFLHHTWKSDTRFVSYVSEHIIPELFTKLHTIYSPKLDIPSSTTEQPPTTTSRPKATSEQPAHPTAKPALTGSSTHPTGTGPIIVSPVTTEESTTTTEEPTKKPTSVVPTTKPTTPTTAIVFVLPTIPIHGEPPQGGNSSVTILPRLVKKGNRF</sequence>
<evidence type="ECO:0000256" key="1">
    <source>
        <dbReference type="SAM" id="MobiDB-lite"/>
    </source>
</evidence>
<accession>A0AAF3F0V5</accession>
<evidence type="ECO:0000313" key="4">
    <source>
        <dbReference type="WBParaSite" id="MBELARI_LOCUS20070"/>
    </source>
</evidence>
<dbReference type="AlphaFoldDB" id="A0AAF3F0V5"/>
<feature type="compositionally biased region" description="Low complexity" evidence="1">
    <location>
        <begin position="200"/>
        <end position="212"/>
    </location>
</feature>
<feature type="compositionally biased region" description="Low complexity" evidence="1">
    <location>
        <begin position="231"/>
        <end position="272"/>
    </location>
</feature>
<proteinExistence type="predicted"/>
<evidence type="ECO:0000256" key="2">
    <source>
        <dbReference type="SAM" id="SignalP"/>
    </source>
</evidence>
<dbReference type="Proteomes" id="UP000887575">
    <property type="component" value="Unassembled WGS sequence"/>
</dbReference>
<organism evidence="3 4">
    <name type="scientific">Mesorhabditis belari</name>
    <dbReference type="NCBI Taxonomy" id="2138241"/>
    <lineage>
        <taxon>Eukaryota</taxon>
        <taxon>Metazoa</taxon>
        <taxon>Ecdysozoa</taxon>
        <taxon>Nematoda</taxon>
        <taxon>Chromadorea</taxon>
        <taxon>Rhabditida</taxon>
        <taxon>Rhabditina</taxon>
        <taxon>Rhabditomorpha</taxon>
        <taxon>Rhabditoidea</taxon>
        <taxon>Rhabditidae</taxon>
        <taxon>Mesorhabditinae</taxon>
        <taxon>Mesorhabditis</taxon>
    </lineage>
</organism>
<evidence type="ECO:0000313" key="3">
    <source>
        <dbReference type="Proteomes" id="UP000887575"/>
    </source>
</evidence>
<feature type="region of interest" description="Disordered" evidence="1">
    <location>
        <begin position="198"/>
        <end position="272"/>
    </location>
</feature>
<keyword evidence="3" id="KW-1185">Reference proteome</keyword>
<dbReference type="WBParaSite" id="MBELARI_LOCUS20070">
    <property type="protein sequence ID" value="MBELARI_LOCUS20070"/>
    <property type="gene ID" value="MBELARI_LOCUS20070"/>
</dbReference>
<protein>
    <submittedName>
        <fullName evidence="4">Uncharacterized protein</fullName>
    </submittedName>
</protein>